<dbReference type="EMBL" id="VSSQ01001561">
    <property type="protein sequence ID" value="MPM09366.1"/>
    <property type="molecule type" value="Genomic_DNA"/>
</dbReference>
<reference evidence="1" key="1">
    <citation type="submission" date="2019-08" db="EMBL/GenBank/DDBJ databases">
        <authorList>
            <person name="Kucharzyk K."/>
            <person name="Murdoch R.W."/>
            <person name="Higgins S."/>
            <person name="Loffler F."/>
        </authorList>
    </citation>
    <scope>NUCLEOTIDE SEQUENCE</scope>
</reference>
<proteinExistence type="predicted"/>
<gene>
    <name evidence="1" type="ORF">SDC9_55683</name>
</gene>
<organism evidence="1">
    <name type="scientific">bioreactor metagenome</name>
    <dbReference type="NCBI Taxonomy" id="1076179"/>
    <lineage>
        <taxon>unclassified sequences</taxon>
        <taxon>metagenomes</taxon>
        <taxon>ecological metagenomes</taxon>
    </lineage>
</organism>
<name>A0A644WZN2_9ZZZZ</name>
<dbReference type="PROSITE" id="PS51257">
    <property type="entry name" value="PROKAR_LIPOPROTEIN"/>
    <property type="match status" value="1"/>
</dbReference>
<evidence type="ECO:0000313" key="1">
    <source>
        <dbReference type="EMBL" id="MPM09366.1"/>
    </source>
</evidence>
<dbReference type="AlphaFoldDB" id="A0A644WZN2"/>
<protein>
    <submittedName>
        <fullName evidence="1">Uncharacterized protein</fullName>
    </submittedName>
</protein>
<accession>A0A644WZN2</accession>
<sequence length="213" mass="24482">MKLKSLFVCLLLAAIIFSSCNTNPESSSGKDYTKNEFLGEVPSINKKYKQKIDEKIIEIKECTDHDKSLKLRKEFEQLKVERDNLIEKNFAECLLKPLPFEPIESVPYTINGIKISKANDGLSLNVTFSVKTTEAVTEYAKKEIISYLYAYYSPIDKDGNVIANKKYVARNEFVQLKPDMEIELVNKWLISNLDDMGDFAKIRLITKEEYEGK</sequence>
<comment type="caution">
    <text evidence="1">The sequence shown here is derived from an EMBL/GenBank/DDBJ whole genome shotgun (WGS) entry which is preliminary data.</text>
</comment>